<dbReference type="InterPro" id="IPR016181">
    <property type="entry name" value="Acyl_CoA_acyltransferase"/>
</dbReference>
<dbReference type="OrthoDB" id="3400076at2"/>
<proteinExistence type="predicted"/>
<comment type="caution">
    <text evidence="2">The sequence shown here is derived from an EMBL/GenBank/DDBJ whole genome shotgun (WGS) entry which is preliminary data.</text>
</comment>
<evidence type="ECO:0000313" key="4">
    <source>
        <dbReference type="Proteomes" id="UP000528608"/>
    </source>
</evidence>
<evidence type="ECO:0000313" key="2">
    <source>
        <dbReference type="EMBL" id="PNE32140.1"/>
    </source>
</evidence>
<evidence type="ECO:0000313" key="3">
    <source>
        <dbReference type="Proteomes" id="UP000235945"/>
    </source>
</evidence>
<dbReference type="EMBL" id="JACHJF010000007">
    <property type="protein sequence ID" value="MBB5119414.1"/>
    <property type="molecule type" value="Genomic_DNA"/>
</dbReference>
<sequence>MTGEERPPVPARSAPPSRALLRARYAWDTAPRLAGVRVRWDGAVHARLTACSPPHSPVRLCYEGLGDGSRHVLPFLRQRGVETRETRPGAPVDVRLSGLPARRVPPPGPATLVLPFRVRLVVPVGDGPEALRARISARERRTFRARRAARGWTWETCADPRAFDHFYQRMHLPTMRRRHGDATRGLPAGLAYECLFRRGILFFLVEDGTRVAGVLCALTRPRVLTMRLLGVLGGAERHYADGAVRALTHFALEWAEAHGFSHVDLSGCEPFLSKGIFQFKQRFHPECRLPDDHFGGKRLVLRVLRDTPAVRDLLVANPVLACGDDGLEALYPHDADRPPRTELAWRCPGVRRARHLPLDTFLRDTAGRA</sequence>
<gene>
    <name evidence="2" type="ORF">AF335_20640</name>
    <name evidence="1" type="ORF">FHS36_002847</name>
</gene>
<keyword evidence="3" id="KW-1185">Reference proteome</keyword>
<reference evidence="1 4" key="3">
    <citation type="submission" date="2020-08" db="EMBL/GenBank/DDBJ databases">
        <title>Genomic Encyclopedia of Type Strains, Phase III (KMG-III): the genomes of soil and plant-associated and newly described type strains.</title>
        <authorList>
            <person name="Whitman W."/>
        </authorList>
    </citation>
    <scope>NUCLEOTIDE SEQUENCE [LARGE SCALE GENOMIC DNA]</scope>
    <source>
        <strain evidence="1 4">CECT 3259</strain>
    </source>
</reference>
<accession>A0A2N8NTP3</accession>
<reference evidence="2" key="2">
    <citation type="submission" date="2015-07" db="EMBL/GenBank/DDBJ databases">
        <authorList>
            <person name="Noorani M."/>
        </authorList>
    </citation>
    <scope>NUCLEOTIDE SEQUENCE [LARGE SCALE GENOMIC DNA]</scope>
    <source>
        <strain evidence="2">ATCC 27428</strain>
    </source>
</reference>
<protein>
    <submittedName>
        <fullName evidence="2">Uncharacterized protein</fullName>
    </submittedName>
</protein>
<name>A0A2N8NTP3_STREU</name>
<reference evidence="3" key="1">
    <citation type="submission" date="2015-07" db="EMBL/GenBank/DDBJ databases">
        <authorList>
            <person name="Graham D.E."/>
            <person name="Giannone R.J."/>
            <person name="Gulvik C.A."/>
            <person name="Hettich R.L."/>
            <person name="Klingeman D.M."/>
            <person name="Mahan K.M."/>
            <person name="Parry R.J."/>
            <person name="Spain J.C."/>
        </authorList>
    </citation>
    <scope>NUCLEOTIDE SEQUENCE [LARGE SCALE GENOMIC DNA]</scope>
    <source>
        <strain evidence="3">ATCC 27428</strain>
    </source>
</reference>
<dbReference type="AlphaFoldDB" id="A0A2N8NTP3"/>
<dbReference type="RefSeq" id="WP_102919947.1">
    <property type="nucleotide sequence ID" value="NZ_JACHJF010000007.1"/>
</dbReference>
<dbReference type="Proteomes" id="UP000528608">
    <property type="component" value="Unassembled WGS sequence"/>
</dbReference>
<dbReference type="Proteomes" id="UP000235945">
    <property type="component" value="Unassembled WGS sequence"/>
</dbReference>
<organism evidence="2 3">
    <name type="scientific">Streptomyces eurocidicus</name>
    <name type="common">Streptoverticillium eurocidicus</name>
    <dbReference type="NCBI Taxonomy" id="66423"/>
    <lineage>
        <taxon>Bacteria</taxon>
        <taxon>Bacillati</taxon>
        <taxon>Actinomycetota</taxon>
        <taxon>Actinomycetes</taxon>
        <taxon>Kitasatosporales</taxon>
        <taxon>Streptomycetaceae</taxon>
        <taxon>Streptomyces</taxon>
    </lineage>
</organism>
<dbReference type="EMBL" id="LGUI01000006">
    <property type="protein sequence ID" value="PNE32140.1"/>
    <property type="molecule type" value="Genomic_DNA"/>
</dbReference>
<dbReference type="Gene3D" id="3.40.630.30">
    <property type="match status" value="1"/>
</dbReference>
<dbReference type="SUPFAM" id="SSF55729">
    <property type="entry name" value="Acyl-CoA N-acyltransferases (Nat)"/>
    <property type="match status" value="1"/>
</dbReference>
<evidence type="ECO:0000313" key="1">
    <source>
        <dbReference type="EMBL" id="MBB5119414.1"/>
    </source>
</evidence>